<feature type="region of interest" description="Disordered" evidence="11">
    <location>
        <begin position="147"/>
        <end position="168"/>
    </location>
</feature>
<evidence type="ECO:0000256" key="12">
    <source>
        <dbReference type="SAM" id="Phobius"/>
    </source>
</evidence>
<feature type="compositionally biased region" description="Pro residues" evidence="11">
    <location>
        <begin position="159"/>
        <end position="168"/>
    </location>
</feature>
<evidence type="ECO:0000256" key="8">
    <source>
        <dbReference type="ARBA" id="ARBA00023136"/>
    </source>
</evidence>
<keyword evidence="9" id="KW-0131">Cell cycle</keyword>
<protein>
    <submittedName>
        <fullName evidence="13">Cell division and transport-associated protein TolR</fullName>
    </submittedName>
</protein>
<dbReference type="InterPro" id="IPR003400">
    <property type="entry name" value="ExbD"/>
</dbReference>
<dbReference type="GO" id="GO:0005886">
    <property type="term" value="C:plasma membrane"/>
    <property type="evidence" value="ECO:0007669"/>
    <property type="project" value="UniProtKB-SubCell"/>
</dbReference>
<gene>
    <name evidence="13" type="ORF">SAMN05428998_11159</name>
</gene>
<comment type="similarity">
    <text evidence="2 10">Belongs to the ExbD/TolR family.</text>
</comment>
<comment type="subcellular location">
    <subcellularLocation>
        <location evidence="1">Cell membrane</location>
        <topology evidence="1">Single-pass membrane protein</topology>
    </subcellularLocation>
    <subcellularLocation>
        <location evidence="10">Cell membrane</location>
        <topology evidence="10">Single-pass type II membrane protein</topology>
    </subcellularLocation>
</comment>
<dbReference type="InterPro" id="IPR014168">
    <property type="entry name" value="Tol-Pal_TolR"/>
</dbReference>
<dbReference type="NCBIfam" id="TIGR02801">
    <property type="entry name" value="tolR"/>
    <property type="match status" value="1"/>
</dbReference>
<evidence type="ECO:0000313" key="14">
    <source>
        <dbReference type="Proteomes" id="UP000192917"/>
    </source>
</evidence>
<sequence>MAGPIMHRRGERGWGARRRRWQPMSDINVTPFVDVMLVLLIVFMVTAPLLTVGVQVDLPKAKAPVIPDPVEPLVISVRADGSIFIEDARVDEDTLVPKLRAITNNKPDTRIYVRGDQRLQYGTIMQIMGLVNLAGFTHVALITEMPTPKQAAPSGQQPPRSPSKPPAQ</sequence>
<keyword evidence="5 13" id="KW-0132">Cell division</keyword>
<keyword evidence="8 12" id="KW-0472">Membrane</keyword>
<evidence type="ECO:0000256" key="10">
    <source>
        <dbReference type="RuleBase" id="RU003879"/>
    </source>
</evidence>
<evidence type="ECO:0000256" key="1">
    <source>
        <dbReference type="ARBA" id="ARBA00004162"/>
    </source>
</evidence>
<evidence type="ECO:0000256" key="5">
    <source>
        <dbReference type="ARBA" id="ARBA00022618"/>
    </source>
</evidence>
<keyword evidence="6 10" id="KW-0812">Transmembrane</keyword>
<proteinExistence type="inferred from homology"/>
<evidence type="ECO:0000256" key="11">
    <source>
        <dbReference type="SAM" id="MobiDB-lite"/>
    </source>
</evidence>
<dbReference type="GO" id="GO:0015031">
    <property type="term" value="P:protein transport"/>
    <property type="evidence" value="ECO:0007669"/>
    <property type="project" value="UniProtKB-KW"/>
</dbReference>
<dbReference type="GO" id="GO:0051301">
    <property type="term" value="P:cell division"/>
    <property type="evidence" value="ECO:0007669"/>
    <property type="project" value="UniProtKB-KW"/>
</dbReference>
<evidence type="ECO:0000256" key="4">
    <source>
        <dbReference type="ARBA" id="ARBA00022519"/>
    </source>
</evidence>
<name>A0A1Y6C2N7_9PROT</name>
<evidence type="ECO:0000256" key="7">
    <source>
        <dbReference type="ARBA" id="ARBA00022989"/>
    </source>
</evidence>
<dbReference type="EMBL" id="FWZX01000011">
    <property type="protein sequence ID" value="SMF32694.1"/>
    <property type="molecule type" value="Genomic_DNA"/>
</dbReference>
<dbReference type="STRING" id="560819.SAMN05428998_11159"/>
<dbReference type="PANTHER" id="PTHR30558">
    <property type="entry name" value="EXBD MEMBRANE COMPONENT OF PMF-DRIVEN MACROMOLECULE IMPORT SYSTEM"/>
    <property type="match status" value="1"/>
</dbReference>
<evidence type="ECO:0000313" key="13">
    <source>
        <dbReference type="EMBL" id="SMF32694.1"/>
    </source>
</evidence>
<reference evidence="13 14" key="1">
    <citation type="submission" date="2017-04" db="EMBL/GenBank/DDBJ databases">
        <authorList>
            <person name="Afonso C.L."/>
            <person name="Miller P.J."/>
            <person name="Scott M.A."/>
            <person name="Spackman E."/>
            <person name="Goraichik I."/>
            <person name="Dimitrov K.M."/>
            <person name="Suarez D.L."/>
            <person name="Swayne D.E."/>
        </authorList>
    </citation>
    <scope>NUCLEOTIDE SEQUENCE [LARGE SCALE GENOMIC DNA]</scope>
    <source>
        <strain evidence="13 14">USBA 355</strain>
    </source>
</reference>
<evidence type="ECO:0000256" key="3">
    <source>
        <dbReference type="ARBA" id="ARBA00022475"/>
    </source>
</evidence>
<evidence type="ECO:0000256" key="9">
    <source>
        <dbReference type="ARBA" id="ARBA00023306"/>
    </source>
</evidence>
<dbReference type="GO" id="GO:0022857">
    <property type="term" value="F:transmembrane transporter activity"/>
    <property type="evidence" value="ECO:0007669"/>
    <property type="project" value="InterPro"/>
</dbReference>
<keyword evidence="3" id="KW-1003">Cell membrane</keyword>
<feature type="transmembrane region" description="Helical" evidence="12">
    <location>
        <begin position="27"/>
        <end position="50"/>
    </location>
</feature>
<keyword evidence="14" id="KW-1185">Reference proteome</keyword>
<evidence type="ECO:0000256" key="6">
    <source>
        <dbReference type="ARBA" id="ARBA00022692"/>
    </source>
</evidence>
<dbReference type="RefSeq" id="WP_085123438.1">
    <property type="nucleotide sequence ID" value="NZ_FWZX01000011.1"/>
</dbReference>
<evidence type="ECO:0000256" key="2">
    <source>
        <dbReference type="ARBA" id="ARBA00005811"/>
    </source>
</evidence>
<keyword evidence="7 12" id="KW-1133">Transmembrane helix</keyword>
<dbReference type="Pfam" id="PF02472">
    <property type="entry name" value="ExbD"/>
    <property type="match status" value="1"/>
</dbReference>
<keyword evidence="10" id="KW-0813">Transport</keyword>
<dbReference type="Proteomes" id="UP000192917">
    <property type="component" value="Unassembled WGS sequence"/>
</dbReference>
<keyword evidence="10" id="KW-0653">Protein transport</keyword>
<keyword evidence="4" id="KW-0997">Cell inner membrane</keyword>
<dbReference type="PANTHER" id="PTHR30558:SF7">
    <property type="entry name" value="TOL-PAL SYSTEM PROTEIN TOLR"/>
    <property type="match status" value="1"/>
</dbReference>
<dbReference type="AlphaFoldDB" id="A0A1Y6C2N7"/>
<organism evidence="13 14">
    <name type="scientific">Tistlia consotensis USBA 355</name>
    <dbReference type="NCBI Taxonomy" id="560819"/>
    <lineage>
        <taxon>Bacteria</taxon>
        <taxon>Pseudomonadati</taxon>
        <taxon>Pseudomonadota</taxon>
        <taxon>Alphaproteobacteria</taxon>
        <taxon>Rhodospirillales</taxon>
        <taxon>Rhodovibrionaceae</taxon>
        <taxon>Tistlia</taxon>
    </lineage>
</organism>
<dbReference type="Gene3D" id="3.30.420.270">
    <property type="match status" value="1"/>
</dbReference>
<accession>A0A1Y6C2N7</accession>